<keyword evidence="4" id="KW-1185">Reference proteome</keyword>
<evidence type="ECO:0000256" key="1">
    <source>
        <dbReference type="ARBA" id="ARBA00008769"/>
    </source>
</evidence>
<feature type="signal peptide" evidence="2">
    <location>
        <begin position="1"/>
        <end position="28"/>
    </location>
</feature>
<dbReference type="InterPro" id="IPR052932">
    <property type="entry name" value="OprB_Porin"/>
</dbReference>
<comment type="caution">
    <text evidence="3">The sequence shown here is derived from an EMBL/GenBank/DDBJ whole genome shotgun (WGS) entry which is preliminary data.</text>
</comment>
<dbReference type="Gene3D" id="2.40.160.180">
    <property type="entry name" value="Carbohydrate-selective porin OprB"/>
    <property type="match status" value="1"/>
</dbReference>
<dbReference type="GO" id="GO:0008643">
    <property type="term" value="P:carbohydrate transport"/>
    <property type="evidence" value="ECO:0007669"/>
    <property type="project" value="InterPro"/>
</dbReference>
<evidence type="ECO:0000313" key="3">
    <source>
        <dbReference type="EMBL" id="KGD79426.1"/>
    </source>
</evidence>
<organism evidence="3 4">
    <name type="scientific">Tatumella morbirosei</name>
    <dbReference type="NCBI Taxonomy" id="642227"/>
    <lineage>
        <taxon>Bacteria</taxon>
        <taxon>Pseudomonadati</taxon>
        <taxon>Pseudomonadota</taxon>
        <taxon>Gammaproteobacteria</taxon>
        <taxon>Enterobacterales</taxon>
        <taxon>Erwiniaceae</taxon>
        <taxon>Tatumella</taxon>
    </lineage>
</organism>
<dbReference type="GO" id="GO:0016020">
    <property type="term" value="C:membrane"/>
    <property type="evidence" value="ECO:0007669"/>
    <property type="project" value="InterPro"/>
</dbReference>
<dbReference type="EMBL" id="JPKR02000005">
    <property type="protein sequence ID" value="KGD79426.1"/>
    <property type="molecule type" value="Genomic_DNA"/>
</dbReference>
<name>A0A095TRD1_9GAMM</name>
<keyword evidence="2" id="KW-0732">Signal</keyword>
<sequence>MKKNKAVRNTPKKTLVMSLFLLGASAYPAVSQSADALSYDSPWMFGDWGGTRSQLKDEGIDFQVNYTMESASNLAGGYDKSTTARYSDQWAFGVNLDLEKLLNWNDTEFQMTITNRDGRNVSDQVGDPRAPMLSSVQEVYGRGQTWRLTQFWLRKGFFDHTLDVKAGRVTVGEDFDTIDSKFQNLAFGNGQAGNWRGDHWYNWPVSQWGGRVKLYFTPEVFMQVGFYNQNPYNYDRGDGFRFEFSPTSGNLVPVELGWTPKLGPEGLPGNYRIGYYYSSTHDDVYGTWRNGGYNDTAHSYGGYLVAQQQLTSWRGDAKRGLTLTVQAVMNDHKTSKTDNYQSVSLVWKGPFDARPDDEIGIGASRIHVNSSYTRMLTDENRFYGANSYESPTYLPVQKGSEYDYEVYYNVQATKWLQVRPNLQYVTSPGAVSRVQNAFIGGISANVNF</sequence>
<feature type="chain" id="PRO_5007227525" evidence="2">
    <location>
        <begin position="29"/>
        <end position="448"/>
    </location>
</feature>
<dbReference type="Pfam" id="PF04966">
    <property type="entry name" value="OprB"/>
    <property type="match status" value="1"/>
</dbReference>
<dbReference type="GO" id="GO:0015288">
    <property type="term" value="F:porin activity"/>
    <property type="evidence" value="ECO:0007669"/>
    <property type="project" value="InterPro"/>
</dbReference>
<comment type="similarity">
    <text evidence="1 2">Belongs to the OprB family.</text>
</comment>
<dbReference type="eggNOG" id="COG3659">
    <property type="taxonomic scope" value="Bacteria"/>
</dbReference>
<dbReference type="PANTHER" id="PTHR37944:SF1">
    <property type="entry name" value="PORIN B"/>
    <property type="match status" value="1"/>
</dbReference>
<dbReference type="PANTHER" id="PTHR37944">
    <property type="entry name" value="PORIN B"/>
    <property type="match status" value="1"/>
</dbReference>
<evidence type="ECO:0000313" key="4">
    <source>
        <dbReference type="Proteomes" id="UP000029577"/>
    </source>
</evidence>
<dbReference type="Proteomes" id="UP000029577">
    <property type="component" value="Unassembled WGS sequence"/>
</dbReference>
<reference evidence="3" key="1">
    <citation type="submission" date="2014-12" db="EMBL/GenBank/DDBJ databases">
        <title>The draft genome of the Tatumella morbirosei type strain, LMG23360T isolated from pineapple rot.</title>
        <authorList>
            <person name="Smits T.H."/>
            <person name="Palmer M."/>
            <person name="Venter S.N."/>
            <person name="Duffy B."/>
            <person name="Steenkamp E.T."/>
            <person name="Chan W.Y."/>
            <person name="Coutinho T.A."/>
            <person name="Coetzee M.P."/>
            <person name="De Maayer P."/>
        </authorList>
    </citation>
    <scope>NUCLEOTIDE SEQUENCE [LARGE SCALE GENOMIC DNA]</scope>
    <source>
        <strain evidence="3">LMG 23360</strain>
    </source>
</reference>
<dbReference type="InterPro" id="IPR038673">
    <property type="entry name" value="OprB_sf"/>
</dbReference>
<dbReference type="RefSeq" id="WP_038016312.1">
    <property type="nucleotide sequence ID" value="NZ_JPKR02000005.1"/>
</dbReference>
<evidence type="ECO:0000256" key="2">
    <source>
        <dbReference type="RuleBase" id="RU363072"/>
    </source>
</evidence>
<gene>
    <name evidence="3" type="ORF">HA49_02240</name>
</gene>
<protein>
    <submittedName>
        <fullName evidence="3">Porin</fullName>
    </submittedName>
</protein>
<proteinExistence type="inferred from homology"/>
<dbReference type="AlphaFoldDB" id="A0A095TRD1"/>
<dbReference type="InterPro" id="IPR007049">
    <property type="entry name" value="Carb-sel_porin_OprB"/>
</dbReference>
<dbReference type="OrthoDB" id="545475at2"/>
<dbReference type="STRING" id="642227.HA49_02240"/>
<accession>A0A095TRD1</accession>